<organism evidence="1 2">
    <name type="scientific">Striga asiatica</name>
    <name type="common">Asiatic witchweed</name>
    <name type="synonym">Buchnera asiatica</name>
    <dbReference type="NCBI Taxonomy" id="4170"/>
    <lineage>
        <taxon>Eukaryota</taxon>
        <taxon>Viridiplantae</taxon>
        <taxon>Streptophyta</taxon>
        <taxon>Embryophyta</taxon>
        <taxon>Tracheophyta</taxon>
        <taxon>Spermatophyta</taxon>
        <taxon>Magnoliopsida</taxon>
        <taxon>eudicotyledons</taxon>
        <taxon>Gunneridae</taxon>
        <taxon>Pentapetalae</taxon>
        <taxon>asterids</taxon>
        <taxon>lamiids</taxon>
        <taxon>Lamiales</taxon>
        <taxon>Orobanchaceae</taxon>
        <taxon>Buchnereae</taxon>
        <taxon>Striga</taxon>
    </lineage>
</organism>
<sequence length="132" mass="15216">MRTKGRKKRRRRNSILLGDGVCFLPDRAHLIAPVRKKVPMDEKQDATLRKIKQLAHLSLLNKDYASSKKANRYRKGRHGLSAYFSVYLSYRMILHTDEEEFDLIKGARIAFPSTTLSCCPRKEKLLAASLLK</sequence>
<evidence type="ECO:0000313" key="2">
    <source>
        <dbReference type="Proteomes" id="UP000325081"/>
    </source>
</evidence>
<dbReference type="EMBL" id="BKCP01005461">
    <property type="protein sequence ID" value="GER38182.1"/>
    <property type="molecule type" value="Genomic_DNA"/>
</dbReference>
<proteinExistence type="predicted"/>
<accession>A0A5A7Q045</accession>
<comment type="caution">
    <text evidence="1">The sequence shown here is derived from an EMBL/GenBank/DDBJ whole genome shotgun (WGS) entry which is preliminary data.</text>
</comment>
<evidence type="ECO:0000313" key="1">
    <source>
        <dbReference type="EMBL" id="GER38182.1"/>
    </source>
</evidence>
<protein>
    <submittedName>
        <fullName evidence="1">XRE family transcriptional regulator</fullName>
    </submittedName>
</protein>
<reference evidence="2" key="1">
    <citation type="journal article" date="2019" name="Curr. Biol.">
        <title>Genome Sequence of Striga asiatica Provides Insight into the Evolution of Plant Parasitism.</title>
        <authorList>
            <person name="Yoshida S."/>
            <person name="Kim S."/>
            <person name="Wafula E.K."/>
            <person name="Tanskanen J."/>
            <person name="Kim Y.M."/>
            <person name="Honaas L."/>
            <person name="Yang Z."/>
            <person name="Spallek T."/>
            <person name="Conn C.E."/>
            <person name="Ichihashi Y."/>
            <person name="Cheong K."/>
            <person name="Cui S."/>
            <person name="Der J.P."/>
            <person name="Gundlach H."/>
            <person name="Jiao Y."/>
            <person name="Hori C."/>
            <person name="Ishida J.K."/>
            <person name="Kasahara H."/>
            <person name="Kiba T."/>
            <person name="Kim M.S."/>
            <person name="Koo N."/>
            <person name="Laohavisit A."/>
            <person name="Lee Y.H."/>
            <person name="Lumba S."/>
            <person name="McCourt P."/>
            <person name="Mortimer J.C."/>
            <person name="Mutuku J.M."/>
            <person name="Nomura T."/>
            <person name="Sasaki-Sekimoto Y."/>
            <person name="Seto Y."/>
            <person name="Wang Y."/>
            <person name="Wakatake T."/>
            <person name="Sakakibara H."/>
            <person name="Demura T."/>
            <person name="Yamaguchi S."/>
            <person name="Yoneyama K."/>
            <person name="Manabe R.I."/>
            <person name="Nelson D.C."/>
            <person name="Schulman A.H."/>
            <person name="Timko M.P."/>
            <person name="dePamphilis C.W."/>
            <person name="Choi D."/>
            <person name="Shirasu K."/>
        </authorList>
    </citation>
    <scope>NUCLEOTIDE SEQUENCE [LARGE SCALE GENOMIC DNA]</scope>
    <source>
        <strain evidence="2">cv. UVA1</strain>
    </source>
</reference>
<gene>
    <name evidence="1" type="ORF">STAS_14672</name>
</gene>
<name>A0A5A7Q045_STRAF</name>
<keyword evidence="2" id="KW-1185">Reference proteome</keyword>
<dbReference type="AlphaFoldDB" id="A0A5A7Q045"/>
<dbReference type="Proteomes" id="UP000325081">
    <property type="component" value="Unassembled WGS sequence"/>
</dbReference>